<name>A0A9W4N7R4_9EURO</name>
<gene>
    <name evidence="2" type="ORF">PSALAMII_LOCUS2200</name>
</gene>
<feature type="region of interest" description="Disordered" evidence="1">
    <location>
        <begin position="108"/>
        <end position="146"/>
    </location>
</feature>
<evidence type="ECO:0000313" key="3">
    <source>
        <dbReference type="Proteomes" id="UP001152649"/>
    </source>
</evidence>
<feature type="region of interest" description="Disordered" evidence="1">
    <location>
        <begin position="484"/>
        <end position="519"/>
    </location>
</feature>
<feature type="region of interest" description="Disordered" evidence="1">
    <location>
        <begin position="1"/>
        <end position="20"/>
    </location>
</feature>
<protein>
    <submittedName>
        <fullName evidence="2">Uncharacterized protein</fullName>
    </submittedName>
</protein>
<proteinExistence type="predicted"/>
<dbReference type="EMBL" id="CAJVPG010000080">
    <property type="protein sequence ID" value="CAG8314992.1"/>
    <property type="molecule type" value="Genomic_DNA"/>
</dbReference>
<keyword evidence="3" id="KW-1185">Reference proteome</keyword>
<feature type="compositionally biased region" description="Basic and acidic residues" evidence="1">
    <location>
        <begin position="110"/>
        <end position="146"/>
    </location>
</feature>
<dbReference type="OrthoDB" id="5421041at2759"/>
<sequence>MSTQTKVPQTPNQDANAPRITSKTLESTVRNLCSFASSPEMKIASTIILEIQNQQEQIKAKDDELSELRKKLEEQEEKRIIAIDQWFLGAQTQKSKLKDAEAEIQSLHESNAKKDSKLEESVQKIKTSEEEKKKAHSDHLNEKNKTNQLRDDITALIKQLKEKKGIIENLQAAKLAMTSSLSSEREKTEELGKELTSMKSIAHESQLRLQKLEGYGFRGHQMDEDSMADGFSGLWEYAQVQLHHMVMQSVDGGVLSNKSLTGGLQNGDVSVRDVPLPLSYSFAAKAMRLAVILAILSREIDKCVFQPNYLVPEDAQMRTTMSQLAETDSDKESFCRSMLLSIDQQHQQETLQHRIKNVVRKVSSCARDWLTDAQHNEFQQRVASIVQKAIDVWLPIQRAQQKYESDFDPVDWDDTEWTIFNLPGENTEKGGTSHFIASDTLLTVFPRLSQVKDNVRVPLTFVTQLTKSHPLCIQAEQELGRKANSPTIGRMPSSGTRRKSVVANASNGNGFLKKKTNGA</sequence>
<dbReference type="Proteomes" id="UP001152649">
    <property type="component" value="Unassembled WGS sequence"/>
</dbReference>
<comment type="caution">
    <text evidence="2">The sequence shown here is derived from an EMBL/GenBank/DDBJ whole genome shotgun (WGS) entry which is preliminary data.</text>
</comment>
<reference evidence="2" key="1">
    <citation type="submission" date="2021-07" db="EMBL/GenBank/DDBJ databases">
        <authorList>
            <person name="Branca A.L. A."/>
        </authorList>
    </citation>
    <scope>NUCLEOTIDE SEQUENCE</scope>
</reference>
<evidence type="ECO:0000313" key="2">
    <source>
        <dbReference type="EMBL" id="CAG8314992.1"/>
    </source>
</evidence>
<organism evidence="2 3">
    <name type="scientific">Penicillium salamii</name>
    <dbReference type="NCBI Taxonomy" id="1612424"/>
    <lineage>
        <taxon>Eukaryota</taxon>
        <taxon>Fungi</taxon>
        <taxon>Dikarya</taxon>
        <taxon>Ascomycota</taxon>
        <taxon>Pezizomycotina</taxon>
        <taxon>Eurotiomycetes</taxon>
        <taxon>Eurotiomycetidae</taxon>
        <taxon>Eurotiales</taxon>
        <taxon>Aspergillaceae</taxon>
        <taxon>Penicillium</taxon>
    </lineage>
</organism>
<evidence type="ECO:0000256" key="1">
    <source>
        <dbReference type="SAM" id="MobiDB-lite"/>
    </source>
</evidence>
<accession>A0A9W4N7R4</accession>
<dbReference type="AlphaFoldDB" id="A0A9W4N7R4"/>